<comment type="subcellular location">
    <subcellularLocation>
        <location evidence="2">Cell membrane</location>
    </subcellularLocation>
    <subcellularLocation>
        <location evidence="1">Membrane</location>
        <topology evidence="1">Multi-pass membrane protein</topology>
    </subcellularLocation>
</comment>
<reference evidence="11" key="1">
    <citation type="journal article" date="2021" name="Nat. Commun.">
        <title>Genetic determinants of endophytism in the Arabidopsis root mycobiome.</title>
        <authorList>
            <person name="Mesny F."/>
            <person name="Miyauchi S."/>
            <person name="Thiergart T."/>
            <person name="Pickel B."/>
            <person name="Atanasova L."/>
            <person name="Karlsson M."/>
            <person name="Huettel B."/>
            <person name="Barry K.W."/>
            <person name="Haridas S."/>
            <person name="Chen C."/>
            <person name="Bauer D."/>
            <person name="Andreopoulos W."/>
            <person name="Pangilinan J."/>
            <person name="LaButti K."/>
            <person name="Riley R."/>
            <person name="Lipzen A."/>
            <person name="Clum A."/>
            <person name="Drula E."/>
            <person name="Henrissat B."/>
            <person name="Kohler A."/>
            <person name="Grigoriev I.V."/>
            <person name="Martin F.M."/>
            <person name="Hacquard S."/>
        </authorList>
    </citation>
    <scope>NUCLEOTIDE SEQUENCE</scope>
    <source>
        <strain evidence="11">MPI-CAGE-AT-0023</strain>
    </source>
</reference>
<evidence type="ECO:0000256" key="9">
    <source>
        <dbReference type="SAM" id="MobiDB-lite"/>
    </source>
</evidence>
<dbReference type="GO" id="GO:0022857">
    <property type="term" value="F:transmembrane transporter activity"/>
    <property type="evidence" value="ECO:0007669"/>
    <property type="project" value="InterPro"/>
</dbReference>
<dbReference type="Gene3D" id="1.20.1250.20">
    <property type="entry name" value="MFS general substrate transporter like domains"/>
    <property type="match status" value="1"/>
</dbReference>
<evidence type="ECO:0000256" key="10">
    <source>
        <dbReference type="SAM" id="Phobius"/>
    </source>
</evidence>
<comment type="caution">
    <text evidence="11">The sequence shown here is derived from an EMBL/GenBank/DDBJ whole genome shotgun (WGS) entry which is preliminary data.</text>
</comment>
<evidence type="ECO:0000256" key="5">
    <source>
        <dbReference type="ARBA" id="ARBA00022692"/>
    </source>
</evidence>
<evidence type="ECO:0000256" key="3">
    <source>
        <dbReference type="ARBA" id="ARBA00008335"/>
    </source>
</evidence>
<dbReference type="EMBL" id="JAGMUX010000041">
    <property type="protein sequence ID" value="KAH7204875.1"/>
    <property type="molecule type" value="Genomic_DNA"/>
</dbReference>
<evidence type="ECO:0000256" key="6">
    <source>
        <dbReference type="ARBA" id="ARBA00022989"/>
    </source>
</evidence>
<dbReference type="PANTHER" id="PTHR23502:SF7">
    <property type="entry name" value="DRUG_PROTON ANTIPORTER YHK8-RELATED"/>
    <property type="match status" value="1"/>
</dbReference>
<evidence type="ECO:0000313" key="11">
    <source>
        <dbReference type="EMBL" id="KAH7204875.1"/>
    </source>
</evidence>
<keyword evidence="6 10" id="KW-1133">Transmembrane helix</keyword>
<feature type="transmembrane region" description="Helical" evidence="10">
    <location>
        <begin position="310"/>
        <end position="329"/>
    </location>
</feature>
<feature type="transmembrane region" description="Helical" evidence="10">
    <location>
        <begin position="195"/>
        <end position="216"/>
    </location>
</feature>
<dbReference type="FunFam" id="1.20.1250.20:FF:000082">
    <property type="entry name" value="MFS multidrug transporter, putative"/>
    <property type="match status" value="1"/>
</dbReference>
<evidence type="ECO:0000256" key="4">
    <source>
        <dbReference type="ARBA" id="ARBA00022475"/>
    </source>
</evidence>
<proteinExistence type="inferred from homology"/>
<evidence type="ECO:0000256" key="7">
    <source>
        <dbReference type="ARBA" id="ARBA00023136"/>
    </source>
</evidence>
<comment type="similarity">
    <text evidence="3">Belongs to the major facilitator superfamily.</text>
</comment>
<dbReference type="InterPro" id="IPR011701">
    <property type="entry name" value="MFS"/>
</dbReference>
<dbReference type="PANTHER" id="PTHR23502">
    <property type="entry name" value="MAJOR FACILITATOR SUPERFAMILY"/>
    <property type="match status" value="1"/>
</dbReference>
<protein>
    <submittedName>
        <fullName evidence="11">Major facilitator superfamily domain-containing protein</fullName>
    </submittedName>
</protein>
<gene>
    <name evidence="11" type="ORF">BKA55DRAFT_600409</name>
</gene>
<dbReference type="RefSeq" id="XP_046040855.1">
    <property type="nucleotide sequence ID" value="XM_046196519.1"/>
</dbReference>
<sequence>MPDSPPGGRTIDGPSSTSLESKNKSLVQLARNSSSSIADAIPDQYGPNVQEGQPDAITSDSTQEIDIFEVAWDNDGADPLSEFHNRRVFSVLGLSAYVLGIGIGPMFLGPLSEFYGRRPLYLLSWTAYLLWQIPQAASNHIAISLVFRFLSGFSGSTFFTVPGAPMALFSIAPFLGLSLGPLIGGFINYNVDWRWIYYVLIIWVFALWWCIFFLVLETYHPILLKQKARRLRKERNDDRFFAPIEKVKRSVLRAIAMSSARPFQLLAFEPMCLTLSLFSALLLGILYLFFGTFPLIFGTTYGFNQWQSGLAFIGIMISMLFGVATDPIWRRIRVYLIEKHDRETGVENISEPEFRLPPAILGSLLVPIGLFMFAWTSRPWIHWIVPIIGSAIFGAGNALILTGIFTFLVEAYPVYAASTLAANSFVRNLFAAGLPLFGNQMYTKMGYQWASSLIAFLTLALMPLPYIFLIYGKKIRAKSRHARRY</sequence>
<feature type="transmembrane region" description="Helical" evidence="10">
    <location>
        <begin position="383"/>
        <end position="408"/>
    </location>
</feature>
<evidence type="ECO:0000256" key="8">
    <source>
        <dbReference type="ARBA" id="ARBA00023180"/>
    </source>
</evidence>
<name>A0A9P9JP00_FUSRE</name>
<keyword evidence="12" id="KW-1185">Reference proteome</keyword>
<feature type="compositionally biased region" description="Polar residues" evidence="9">
    <location>
        <begin position="13"/>
        <end position="25"/>
    </location>
</feature>
<dbReference type="CDD" id="cd17323">
    <property type="entry name" value="MFS_Tpo1_MDR_like"/>
    <property type="match status" value="1"/>
</dbReference>
<keyword evidence="7 10" id="KW-0472">Membrane</keyword>
<keyword evidence="8" id="KW-0325">Glycoprotein</keyword>
<feature type="transmembrane region" description="Helical" evidence="10">
    <location>
        <begin position="449"/>
        <end position="471"/>
    </location>
</feature>
<keyword evidence="4" id="KW-1003">Cell membrane</keyword>
<dbReference type="Pfam" id="PF07690">
    <property type="entry name" value="MFS_1"/>
    <property type="match status" value="1"/>
</dbReference>
<dbReference type="OrthoDB" id="3561359at2759"/>
<dbReference type="GO" id="GO:0005886">
    <property type="term" value="C:plasma membrane"/>
    <property type="evidence" value="ECO:0007669"/>
    <property type="project" value="UniProtKB-SubCell"/>
</dbReference>
<dbReference type="InterPro" id="IPR036259">
    <property type="entry name" value="MFS_trans_sf"/>
</dbReference>
<dbReference type="Proteomes" id="UP000720189">
    <property type="component" value="Unassembled WGS sequence"/>
</dbReference>
<feature type="transmembrane region" description="Helical" evidence="10">
    <location>
        <begin position="88"/>
        <end position="108"/>
    </location>
</feature>
<feature type="region of interest" description="Disordered" evidence="9">
    <location>
        <begin position="1"/>
        <end position="25"/>
    </location>
</feature>
<evidence type="ECO:0000313" key="12">
    <source>
        <dbReference type="Proteomes" id="UP000720189"/>
    </source>
</evidence>
<dbReference type="AlphaFoldDB" id="A0A9P9JP00"/>
<keyword evidence="5 10" id="KW-0812">Transmembrane</keyword>
<evidence type="ECO:0000256" key="2">
    <source>
        <dbReference type="ARBA" id="ARBA00004236"/>
    </source>
</evidence>
<dbReference type="SUPFAM" id="SSF103473">
    <property type="entry name" value="MFS general substrate transporter"/>
    <property type="match status" value="1"/>
</dbReference>
<feature type="transmembrane region" description="Helical" evidence="10">
    <location>
        <begin position="359"/>
        <end position="377"/>
    </location>
</feature>
<organism evidence="11 12">
    <name type="scientific">Fusarium redolens</name>
    <dbReference type="NCBI Taxonomy" id="48865"/>
    <lineage>
        <taxon>Eukaryota</taxon>
        <taxon>Fungi</taxon>
        <taxon>Dikarya</taxon>
        <taxon>Ascomycota</taxon>
        <taxon>Pezizomycotina</taxon>
        <taxon>Sordariomycetes</taxon>
        <taxon>Hypocreomycetidae</taxon>
        <taxon>Hypocreales</taxon>
        <taxon>Nectriaceae</taxon>
        <taxon>Fusarium</taxon>
        <taxon>Fusarium redolens species complex</taxon>
    </lineage>
</organism>
<dbReference type="GeneID" id="70226473"/>
<feature type="transmembrane region" description="Helical" evidence="10">
    <location>
        <begin position="167"/>
        <end position="189"/>
    </location>
</feature>
<feature type="transmembrane region" description="Helical" evidence="10">
    <location>
        <begin position="265"/>
        <end position="290"/>
    </location>
</feature>
<accession>A0A9P9JP00</accession>
<evidence type="ECO:0000256" key="1">
    <source>
        <dbReference type="ARBA" id="ARBA00004141"/>
    </source>
</evidence>